<dbReference type="GO" id="GO:0015627">
    <property type="term" value="C:type II protein secretion system complex"/>
    <property type="evidence" value="ECO:0007669"/>
    <property type="project" value="InterPro"/>
</dbReference>
<keyword evidence="7" id="KW-0472">Membrane</keyword>
<dbReference type="InterPro" id="IPR012902">
    <property type="entry name" value="N_methyl_site"/>
</dbReference>
<dbReference type="Gene3D" id="3.30.700.10">
    <property type="entry name" value="Glycoprotein, Type 4 Pilin"/>
    <property type="match status" value="1"/>
</dbReference>
<evidence type="ECO:0000256" key="4">
    <source>
        <dbReference type="ARBA" id="ARBA00029638"/>
    </source>
</evidence>
<dbReference type="EMBL" id="UAUF01000008">
    <property type="protein sequence ID" value="SPZ02671.1"/>
    <property type="molecule type" value="Genomic_DNA"/>
</dbReference>
<feature type="disulfide bond" evidence="5">
    <location>
        <begin position="138"/>
        <end position="151"/>
    </location>
</feature>
<evidence type="ECO:0000256" key="7">
    <source>
        <dbReference type="SAM" id="Phobius"/>
    </source>
</evidence>
<dbReference type="InterPro" id="IPR045584">
    <property type="entry name" value="Pilin-like"/>
</dbReference>
<dbReference type="AlphaFoldDB" id="A0A2X2C721"/>
<evidence type="ECO:0000256" key="1">
    <source>
        <dbReference type="ARBA" id="ARBA00005233"/>
    </source>
</evidence>
<dbReference type="InterPro" id="IPR001082">
    <property type="entry name" value="Pilin"/>
</dbReference>
<accession>A0A2X2C721</accession>
<dbReference type="PROSITE" id="PS00409">
    <property type="entry name" value="PROKAR_NTER_METHYL"/>
    <property type="match status" value="1"/>
</dbReference>
<dbReference type="PRINTS" id="PR00813">
    <property type="entry name" value="BCTERIALGSPG"/>
</dbReference>
<dbReference type="Pfam" id="PF07963">
    <property type="entry name" value="N_methyl"/>
    <property type="match status" value="1"/>
</dbReference>
<dbReference type="RefSeq" id="WP_112297613.1">
    <property type="nucleotide sequence ID" value="NZ_UAUF01000008.1"/>
</dbReference>
<name>A0A2X2C721_PSELU</name>
<dbReference type="GO" id="GO:0007155">
    <property type="term" value="P:cell adhesion"/>
    <property type="evidence" value="ECO:0007669"/>
    <property type="project" value="InterPro"/>
</dbReference>
<sequence length="158" mass="16829">MKAQKGFTLIELMIVVAIIGILAAIAIPQYQNYVGRANVASAVSTLSSNKTGLEDYVLNYGEFPDGSTAPQAATDTTLAVRGERPSDLGIVTPTFGTLSLADKNKGAGYIQIKFTQGNPGVNGKIVRMSRDENGTWTCGSNVDEKFIDKSCKYDSAVQ</sequence>
<evidence type="ECO:0000256" key="5">
    <source>
        <dbReference type="PIRSR" id="PIRSR600983-52"/>
    </source>
</evidence>
<proteinExistence type="inferred from homology"/>
<protein>
    <recommendedName>
        <fullName evidence="4">Pilin</fullName>
    </recommendedName>
</protein>
<evidence type="ECO:0000313" key="9">
    <source>
        <dbReference type="Proteomes" id="UP000250443"/>
    </source>
</evidence>
<reference evidence="8 9" key="1">
    <citation type="submission" date="2018-06" db="EMBL/GenBank/DDBJ databases">
        <authorList>
            <consortium name="Pathogen Informatics"/>
            <person name="Doyle S."/>
        </authorList>
    </citation>
    <scope>NUCLEOTIDE SEQUENCE [LARGE SCALE GENOMIC DNA]</scope>
    <source>
        <strain evidence="8 9">NCTC11842</strain>
    </source>
</reference>
<gene>
    <name evidence="8" type="primary">pilA</name>
    <name evidence="8" type="ORF">NCTC11842_00710</name>
</gene>
<comment type="similarity">
    <text evidence="1 6">Belongs to the N-Me-Phe pilin family.</text>
</comment>
<keyword evidence="5" id="KW-1015">Disulfide bond</keyword>
<dbReference type="InterPro" id="IPR000983">
    <property type="entry name" value="Bac_GSPG_pilin"/>
</dbReference>
<dbReference type="PANTHER" id="PTHR30093:SF34">
    <property type="entry name" value="PREPILIN PEPTIDASE-DEPENDENT PROTEIN D"/>
    <property type="match status" value="1"/>
</dbReference>
<keyword evidence="7" id="KW-1133">Transmembrane helix</keyword>
<evidence type="ECO:0000256" key="3">
    <source>
        <dbReference type="ARBA" id="ARBA00022481"/>
    </source>
</evidence>
<dbReference type="SUPFAM" id="SSF54523">
    <property type="entry name" value="Pili subunits"/>
    <property type="match status" value="1"/>
</dbReference>
<dbReference type="GO" id="GO:0015628">
    <property type="term" value="P:protein secretion by the type II secretion system"/>
    <property type="evidence" value="ECO:0007669"/>
    <property type="project" value="InterPro"/>
</dbReference>
<feature type="transmembrane region" description="Helical" evidence="7">
    <location>
        <begin position="7"/>
        <end position="27"/>
    </location>
</feature>
<dbReference type="PANTHER" id="PTHR30093">
    <property type="entry name" value="GENERAL SECRETION PATHWAY PROTEIN G"/>
    <property type="match status" value="1"/>
</dbReference>
<evidence type="ECO:0000313" key="8">
    <source>
        <dbReference type="EMBL" id="SPZ02671.1"/>
    </source>
</evidence>
<dbReference type="Pfam" id="PF00114">
    <property type="entry name" value="Pilin"/>
    <property type="match status" value="1"/>
</dbReference>
<dbReference type="Proteomes" id="UP000250443">
    <property type="component" value="Unassembled WGS sequence"/>
</dbReference>
<keyword evidence="3" id="KW-0488">Methylation</keyword>
<keyword evidence="7" id="KW-0812">Transmembrane</keyword>
<keyword evidence="6" id="KW-0281">Fimbrium</keyword>
<evidence type="ECO:0000256" key="2">
    <source>
        <dbReference type="ARBA" id="ARBA00011156"/>
    </source>
</evidence>
<comment type="subunit">
    <text evidence="2">The pili are polar flexible filaments of about 5.4 nanometers diameter and 2.5 micrometers average length; they consist of only a single polypeptide chain arranged in a helical configuration of five subunits per turn in the assembled pilus.</text>
</comment>
<organism evidence="8 9">
    <name type="scientific">Pseudomonas luteola</name>
    <dbReference type="NCBI Taxonomy" id="47886"/>
    <lineage>
        <taxon>Bacteria</taxon>
        <taxon>Pseudomonadati</taxon>
        <taxon>Pseudomonadota</taxon>
        <taxon>Gammaproteobacteria</taxon>
        <taxon>Pseudomonadales</taxon>
        <taxon>Pseudomonadaceae</taxon>
        <taxon>Pseudomonas</taxon>
    </lineage>
</organism>
<evidence type="ECO:0000256" key="6">
    <source>
        <dbReference type="RuleBase" id="RU000389"/>
    </source>
</evidence>
<dbReference type="NCBIfam" id="TIGR02532">
    <property type="entry name" value="IV_pilin_GFxxxE"/>
    <property type="match status" value="1"/>
</dbReference>
<dbReference type="GO" id="GO:0044096">
    <property type="term" value="C:type IV pilus"/>
    <property type="evidence" value="ECO:0007669"/>
    <property type="project" value="TreeGrafter"/>
</dbReference>
<dbReference type="GO" id="GO:0043107">
    <property type="term" value="P:type IV pilus-dependent motility"/>
    <property type="evidence" value="ECO:0007669"/>
    <property type="project" value="TreeGrafter"/>
</dbReference>